<reference evidence="2 3" key="1">
    <citation type="journal article" date="2015" name="Fungal Genet. Biol.">
        <title>Evolution of novel wood decay mechanisms in Agaricales revealed by the genome sequences of Fistulina hepatica and Cylindrobasidium torrendii.</title>
        <authorList>
            <person name="Floudas D."/>
            <person name="Held B.W."/>
            <person name="Riley R."/>
            <person name="Nagy L.G."/>
            <person name="Koehler G."/>
            <person name="Ransdell A.S."/>
            <person name="Younus H."/>
            <person name="Chow J."/>
            <person name="Chiniquy J."/>
            <person name="Lipzen A."/>
            <person name="Tritt A."/>
            <person name="Sun H."/>
            <person name="Haridas S."/>
            <person name="LaButti K."/>
            <person name="Ohm R.A."/>
            <person name="Kues U."/>
            <person name="Blanchette R.A."/>
            <person name="Grigoriev I.V."/>
            <person name="Minto R.E."/>
            <person name="Hibbett D.S."/>
        </authorList>
    </citation>
    <scope>NUCLEOTIDE SEQUENCE [LARGE SCALE GENOMIC DNA]</scope>
    <source>
        <strain evidence="2 3">ATCC 64428</strain>
    </source>
</reference>
<proteinExistence type="predicted"/>
<evidence type="ECO:0000313" key="2">
    <source>
        <dbReference type="EMBL" id="KIY53945.1"/>
    </source>
</evidence>
<organism evidence="2 3">
    <name type="scientific">Fistulina hepatica ATCC 64428</name>
    <dbReference type="NCBI Taxonomy" id="1128425"/>
    <lineage>
        <taxon>Eukaryota</taxon>
        <taxon>Fungi</taxon>
        <taxon>Dikarya</taxon>
        <taxon>Basidiomycota</taxon>
        <taxon>Agaricomycotina</taxon>
        <taxon>Agaricomycetes</taxon>
        <taxon>Agaricomycetidae</taxon>
        <taxon>Agaricales</taxon>
        <taxon>Fistulinaceae</taxon>
        <taxon>Fistulina</taxon>
    </lineage>
</organism>
<sequence>MPSGTTSRSLCNYSDSRSGPVPALTPSAPALSATMPDVTSVVPLDASAPTIFFTRIDAADFEHAPLSRDLRNWHTWHLQIGYVLAMSGQAQLILNGTLPCPDAITEPNAHMNWLLSDNAIRAFCLQNMSPAEETFASQFSTSHTMWSALAERHTNQILDMLAILELKYSLSESITDTTDDIMRRADAVYKIGVPTAEMFKILFIVNALSDPIFAATRKRIINDIEMSTSAHPYTLTSLMAALNSLRMSMAFGAIAPAPLALSAHAARTDTATPISRCTNIPNCKRPKTHTWQYCTATGGGMAGRSISEAQDKRRADESKPPRNRDRGRGGKNFI</sequence>
<dbReference type="OrthoDB" id="3061091at2759"/>
<dbReference type="Proteomes" id="UP000054144">
    <property type="component" value="Unassembled WGS sequence"/>
</dbReference>
<accession>A0A0D7AQ03</accession>
<dbReference type="EMBL" id="KN881581">
    <property type="protein sequence ID" value="KIY53945.1"/>
    <property type="molecule type" value="Genomic_DNA"/>
</dbReference>
<protein>
    <submittedName>
        <fullName evidence="2">Uncharacterized protein</fullName>
    </submittedName>
</protein>
<feature type="compositionally biased region" description="Basic and acidic residues" evidence="1">
    <location>
        <begin position="309"/>
        <end position="328"/>
    </location>
</feature>
<evidence type="ECO:0000256" key="1">
    <source>
        <dbReference type="SAM" id="MobiDB-lite"/>
    </source>
</evidence>
<dbReference type="AlphaFoldDB" id="A0A0D7AQ03"/>
<feature type="region of interest" description="Disordered" evidence="1">
    <location>
        <begin position="1"/>
        <end position="21"/>
    </location>
</feature>
<gene>
    <name evidence="2" type="ORF">FISHEDRAFT_68320</name>
</gene>
<evidence type="ECO:0000313" key="3">
    <source>
        <dbReference type="Proteomes" id="UP000054144"/>
    </source>
</evidence>
<keyword evidence="3" id="KW-1185">Reference proteome</keyword>
<feature type="compositionally biased region" description="Polar residues" evidence="1">
    <location>
        <begin position="1"/>
        <end position="17"/>
    </location>
</feature>
<feature type="region of interest" description="Disordered" evidence="1">
    <location>
        <begin position="301"/>
        <end position="334"/>
    </location>
</feature>
<name>A0A0D7AQ03_9AGAR</name>